<accession>A0AAE0WQ97</accession>
<feature type="compositionally biased region" description="Basic and acidic residues" evidence="9">
    <location>
        <begin position="69"/>
        <end position="79"/>
    </location>
</feature>
<dbReference type="InterPro" id="IPR005200">
    <property type="entry name" value="Endo-beta-glucanase"/>
</dbReference>
<evidence type="ECO:0000256" key="3">
    <source>
        <dbReference type="ARBA" id="ARBA00012780"/>
    </source>
</evidence>
<keyword evidence="8" id="KW-0624">Polysaccharide degradation</keyword>
<dbReference type="GO" id="GO:0042973">
    <property type="term" value="F:glucan endo-1,3-beta-D-glucosidase activity"/>
    <property type="evidence" value="ECO:0007669"/>
    <property type="project" value="UniProtKB-EC"/>
</dbReference>
<dbReference type="Gene3D" id="1.10.287.1170">
    <property type="entry name" value="glycoside hydrolase family 81 endo-[beta] glucanase"/>
    <property type="match status" value="1"/>
</dbReference>
<organism evidence="12 13">
    <name type="scientific">Recurvomyces mirabilis</name>
    <dbReference type="NCBI Taxonomy" id="574656"/>
    <lineage>
        <taxon>Eukaryota</taxon>
        <taxon>Fungi</taxon>
        <taxon>Dikarya</taxon>
        <taxon>Ascomycota</taxon>
        <taxon>Pezizomycotina</taxon>
        <taxon>Dothideomycetes</taxon>
        <taxon>Dothideomycetidae</taxon>
        <taxon>Mycosphaerellales</taxon>
        <taxon>Teratosphaeriaceae</taxon>
        <taxon>Recurvomyces</taxon>
    </lineage>
</organism>
<proteinExistence type="inferred from homology"/>
<evidence type="ECO:0000256" key="9">
    <source>
        <dbReference type="SAM" id="MobiDB-lite"/>
    </source>
</evidence>
<comment type="similarity">
    <text evidence="2">Belongs to the glycosyl hydrolase 81 family.</text>
</comment>
<dbReference type="EC" id="3.2.1.39" evidence="3"/>
<protein>
    <recommendedName>
        <fullName evidence="3">glucan endo-1,3-beta-D-glucosidase</fullName>
        <ecNumber evidence="3">3.2.1.39</ecNumber>
    </recommendedName>
</protein>
<dbReference type="PROSITE" id="PS52008">
    <property type="entry name" value="GH81"/>
    <property type="match status" value="1"/>
</dbReference>
<evidence type="ECO:0000256" key="1">
    <source>
        <dbReference type="ARBA" id="ARBA00000382"/>
    </source>
</evidence>
<keyword evidence="6 12" id="KW-0326">Glycosidase</keyword>
<evidence type="ECO:0000259" key="10">
    <source>
        <dbReference type="Pfam" id="PF03639"/>
    </source>
</evidence>
<evidence type="ECO:0000313" key="13">
    <source>
        <dbReference type="Proteomes" id="UP001274830"/>
    </source>
</evidence>
<feature type="compositionally biased region" description="Low complexity" evidence="9">
    <location>
        <begin position="1127"/>
        <end position="1136"/>
    </location>
</feature>
<dbReference type="EMBL" id="JAUTXT010000012">
    <property type="protein sequence ID" value="KAK3675876.1"/>
    <property type="molecule type" value="Genomic_DNA"/>
</dbReference>
<feature type="compositionally biased region" description="Basic and acidic residues" evidence="9">
    <location>
        <begin position="48"/>
        <end position="61"/>
    </location>
</feature>
<dbReference type="InterPro" id="IPR040451">
    <property type="entry name" value="GH81_N"/>
</dbReference>
<feature type="domain" description="Glycosyl hydrolase family 81 C-terminal" evidence="11">
    <location>
        <begin position="717"/>
        <end position="1071"/>
    </location>
</feature>
<dbReference type="Pfam" id="PF17652">
    <property type="entry name" value="Glyco_hydro81C"/>
    <property type="match status" value="1"/>
</dbReference>
<sequence>MAQVPAARATYGDTKDQRRAFGPLVWAHIPRRYPSRSLGEYDDPTSSCREDSAQESSKDRTPYPIHGQRRIESTTERQETATVQLSSAYPQVQPHWQNASSITTSDSQQTPPYGRGTGNAAGNTPATTCTEDAPWRSNHPVQQIQDGQIQEIVYTEVFSSQSGTETLYSTTTATTVVTVGNWPTNAAWGHGPPGWHGDLPSDGATSTPTDSSPATSLSSSISTSAPTSSATATMSTSPVFSAAAISSTSQSFSSTTSASQTPSTSGSTSAISAASQAPTSVPDSSLTSLTTSEVQSATLTLNRTTSTSVITSLDTVGNPSSQPFQTSIANATSTLSLINTSTLSSLGPTATANVTAINANDIFQAIATDAPPSQITSRADHPVPTLGIQQQQERLETNKFYANFFLGDQAAGTWTHPYSVSWSKGAGETKSWGLAISHIERTQLAEGSKDPSKDAGDASFFAGPIGLQSIVLSATELAGNTQLTTDTLTGFSANVNLLANSGASPAITFPLVQGMAFVTGLYSGVTPLLESGSVIQTLTYVGTVINGQTYKYRAALNDGFNWVIYITPSVSGYQTTSFTLLSSGEIQGPSGFAGSIQVAKVPGGSQDAESVYDASAGAYPTGANISGSVQGTAGSYTLSWSKGGIQSQKLLIFALPHHLETLSYGSGAGKTDVQLWTTTKGLATAITGDSWTLDEATLPIAMSFAPWSPQQGSIEAVSSEAEDAINSAAYAELDQDIAKQTNSGSLYYDGKALAKFAAICYTANDIANNKTLAATGRQLLETAFALHVDNQMPTPLVYDTRWGGAVSSGSYGNDNSGVDFGNTYYNDHHFHYGYFVYAAAVIGYLRPAWLNEGTNKAWVNMLVRDYANSVNNDPYFPFQRMFDWYHGHSWAHGIIESADGKDQESSSEDTMASYGMKMWGQIIGDTNMEARGNLMLAVQARSLQHYYLLANDNTVQPSNYIGNKAGGIMFENKMDHTTYFGTEPEYIEGIHMLPLMPFSTLSRTQTFVQQEWNAYFGSSGIKPAASVTGGWRGILVANQAIFDAKTAYSFFSSSTFDISFLDNGASQTWYLAWSAALGGSPASKKVKRSAEMNVEAHLERKGEIVSHKLGNEDGYIGATPTRRSGRSSRLQQRMSG</sequence>
<evidence type="ECO:0000256" key="6">
    <source>
        <dbReference type="ARBA" id="ARBA00023295"/>
    </source>
</evidence>
<dbReference type="GO" id="GO:0000272">
    <property type="term" value="P:polysaccharide catabolic process"/>
    <property type="evidence" value="ECO:0007669"/>
    <property type="project" value="UniProtKB-KW"/>
</dbReference>
<name>A0AAE0WQ97_9PEZI</name>
<evidence type="ECO:0000259" key="11">
    <source>
        <dbReference type="Pfam" id="PF17652"/>
    </source>
</evidence>
<feature type="compositionally biased region" description="Low complexity" evidence="9">
    <location>
        <begin position="118"/>
        <end position="130"/>
    </location>
</feature>
<feature type="compositionally biased region" description="Polar residues" evidence="9">
    <location>
        <begin position="80"/>
        <end position="111"/>
    </location>
</feature>
<evidence type="ECO:0000313" key="12">
    <source>
        <dbReference type="EMBL" id="KAK3675876.1"/>
    </source>
</evidence>
<keyword evidence="7" id="KW-0961">Cell wall biogenesis/degradation</keyword>
<evidence type="ECO:0000256" key="2">
    <source>
        <dbReference type="ARBA" id="ARBA00010730"/>
    </source>
</evidence>
<keyword evidence="5" id="KW-0119">Carbohydrate metabolism</keyword>
<dbReference type="Pfam" id="PF03639">
    <property type="entry name" value="Glyco_hydro_81"/>
    <property type="match status" value="1"/>
</dbReference>
<dbReference type="GO" id="GO:0052861">
    <property type="term" value="F:endo-1,3(4)-beta-glucanase activity"/>
    <property type="evidence" value="ECO:0007669"/>
    <property type="project" value="InterPro"/>
</dbReference>
<dbReference type="PANTHER" id="PTHR31983:SF0">
    <property type="entry name" value="GLUCAN ENDO-1,3-BETA-D-GLUCOSIDASE 2"/>
    <property type="match status" value="1"/>
</dbReference>
<comment type="catalytic activity">
    <reaction evidence="1">
        <text>Hydrolysis of (1-&gt;3)-beta-D-glucosidic linkages in (1-&gt;3)-beta-D-glucans.</text>
        <dbReference type="EC" id="3.2.1.39"/>
    </reaction>
</comment>
<dbReference type="Proteomes" id="UP001274830">
    <property type="component" value="Unassembled WGS sequence"/>
</dbReference>
<evidence type="ECO:0000256" key="7">
    <source>
        <dbReference type="ARBA" id="ARBA00023316"/>
    </source>
</evidence>
<feature type="region of interest" description="Disordered" evidence="9">
    <location>
        <begin position="185"/>
        <end position="232"/>
    </location>
</feature>
<dbReference type="GO" id="GO:0009986">
    <property type="term" value="C:cell surface"/>
    <property type="evidence" value="ECO:0007669"/>
    <property type="project" value="TreeGrafter"/>
</dbReference>
<feature type="region of interest" description="Disordered" evidence="9">
    <location>
        <begin position="1"/>
        <end position="135"/>
    </location>
</feature>
<feature type="domain" description="Glycosyl hydrolase family 81 N-terminal" evidence="10">
    <location>
        <begin position="381"/>
        <end position="709"/>
    </location>
</feature>
<dbReference type="AlphaFoldDB" id="A0AAE0WQ97"/>
<evidence type="ECO:0000256" key="5">
    <source>
        <dbReference type="ARBA" id="ARBA00023277"/>
    </source>
</evidence>
<dbReference type="InterPro" id="IPR040720">
    <property type="entry name" value="GH81_C"/>
</dbReference>
<dbReference type="PANTHER" id="PTHR31983">
    <property type="entry name" value="ENDO-1,3(4)-BETA-GLUCANASE 1"/>
    <property type="match status" value="1"/>
</dbReference>
<reference evidence="12" key="1">
    <citation type="submission" date="2023-07" db="EMBL/GenBank/DDBJ databases">
        <title>Black Yeasts Isolated from many extreme environments.</title>
        <authorList>
            <person name="Coleine C."/>
            <person name="Stajich J.E."/>
            <person name="Selbmann L."/>
        </authorList>
    </citation>
    <scope>NUCLEOTIDE SEQUENCE</scope>
    <source>
        <strain evidence="12">CCFEE 5485</strain>
    </source>
</reference>
<feature type="compositionally biased region" description="Low complexity" evidence="9">
    <location>
        <begin position="252"/>
        <end position="280"/>
    </location>
</feature>
<dbReference type="GO" id="GO:0071555">
    <property type="term" value="P:cell wall organization"/>
    <property type="evidence" value="ECO:0007669"/>
    <property type="project" value="UniProtKB-KW"/>
</dbReference>
<evidence type="ECO:0000256" key="4">
    <source>
        <dbReference type="ARBA" id="ARBA00022801"/>
    </source>
</evidence>
<feature type="region of interest" description="Disordered" evidence="9">
    <location>
        <begin position="1109"/>
        <end position="1136"/>
    </location>
</feature>
<dbReference type="Gene3D" id="2.70.98.30">
    <property type="entry name" value="Golgi alpha-mannosidase II, domain 4"/>
    <property type="match status" value="1"/>
</dbReference>
<keyword evidence="13" id="KW-1185">Reference proteome</keyword>
<keyword evidence="4 12" id="KW-0378">Hydrolase</keyword>
<comment type="caution">
    <text evidence="12">The sequence shown here is derived from an EMBL/GenBank/DDBJ whole genome shotgun (WGS) entry which is preliminary data.</text>
</comment>
<feature type="region of interest" description="Disordered" evidence="9">
    <location>
        <begin position="252"/>
        <end position="288"/>
    </location>
</feature>
<evidence type="ECO:0000256" key="8">
    <source>
        <dbReference type="ARBA" id="ARBA00023326"/>
    </source>
</evidence>
<feature type="compositionally biased region" description="Low complexity" evidence="9">
    <location>
        <begin position="200"/>
        <end position="232"/>
    </location>
</feature>
<gene>
    <name evidence="12" type="primary">ACF2</name>
    <name evidence="12" type="ORF">LTR78_004068</name>
</gene>